<feature type="domain" description="BHLH" evidence="3">
    <location>
        <begin position="192"/>
        <end position="259"/>
    </location>
</feature>
<dbReference type="GO" id="GO:0046983">
    <property type="term" value="F:protein dimerization activity"/>
    <property type="evidence" value="ECO:0007669"/>
    <property type="project" value="InterPro"/>
</dbReference>
<name>A0A9Q9EH49_9PEZI</name>
<gene>
    <name evidence="4" type="ORF">Slin15195_G028510</name>
</gene>
<dbReference type="InterPro" id="IPR036638">
    <property type="entry name" value="HLH_DNA-bd_sf"/>
</dbReference>
<dbReference type="AlphaFoldDB" id="A0A9Q9EH49"/>
<dbReference type="EMBL" id="CP099419">
    <property type="protein sequence ID" value="USW49532.1"/>
    <property type="molecule type" value="Genomic_DNA"/>
</dbReference>
<dbReference type="PANTHER" id="PTHR47336">
    <property type="entry name" value="TRANSCRIPTION FACTOR HMS1-RELATED"/>
    <property type="match status" value="1"/>
</dbReference>
<feature type="compositionally biased region" description="Polar residues" evidence="2">
    <location>
        <begin position="117"/>
        <end position="126"/>
    </location>
</feature>
<proteinExistence type="predicted"/>
<dbReference type="SMART" id="SM00353">
    <property type="entry name" value="HLH"/>
    <property type="match status" value="1"/>
</dbReference>
<evidence type="ECO:0000259" key="3">
    <source>
        <dbReference type="PROSITE" id="PS50888"/>
    </source>
</evidence>
<dbReference type="SUPFAM" id="SSF47459">
    <property type="entry name" value="HLH, helix-loop-helix DNA-binding domain"/>
    <property type="match status" value="1"/>
</dbReference>
<dbReference type="CDD" id="cd11395">
    <property type="entry name" value="bHLHzip_SREBP_like"/>
    <property type="match status" value="1"/>
</dbReference>
<feature type="region of interest" description="Disordered" evidence="2">
    <location>
        <begin position="80"/>
        <end position="196"/>
    </location>
</feature>
<dbReference type="InterPro" id="IPR052099">
    <property type="entry name" value="Regulatory_TF_Diverse"/>
</dbReference>
<keyword evidence="5" id="KW-1185">Reference proteome</keyword>
<protein>
    <submittedName>
        <fullName evidence="4">Myc-type, basic helix-loop-helix (BHLH) domain-containing protein</fullName>
    </submittedName>
</protein>
<dbReference type="Pfam" id="PF00010">
    <property type="entry name" value="HLH"/>
    <property type="match status" value="1"/>
</dbReference>
<dbReference type="Gene3D" id="4.10.280.10">
    <property type="entry name" value="Helix-loop-helix DNA-binding domain"/>
    <property type="match status" value="1"/>
</dbReference>
<dbReference type="Proteomes" id="UP001056384">
    <property type="component" value="Chromosome 2"/>
</dbReference>
<evidence type="ECO:0000256" key="2">
    <source>
        <dbReference type="SAM" id="MobiDB-lite"/>
    </source>
</evidence>
<dbReference type="PROSITE" id="PS50888">
    <property type="entry name" value="BHLH"/>
    <property type="match status" value="1"/>
</dbReference>
<sequence length="291" mass="32515">MSEGANEIWRRQYVQDQMSLNHWHHNHALPVGSVHDTDFRMFHQESREYEDNINHEGGPLILPPMGYVPETSWGSDMDMGTPSTAGFPTSEPLDTYHPVRHSNIPHHLNLPPRHGRVQSSAQSPRSSYGEPVSAKEERPNLIRSITAPAAPDHRPRRVTNASGTSSIKRSGSEEEDDEYVPTEDAKPRGRKRQRIPHTAVERRYRENLNAHLEKLRQTVPSLASKRSAGASKPGDGLGEGVKPSKCEILNGAIEHIGALGKENAALKNEVNALRSRMEDLERWCNSGAFVK</sequence>
<evidence type="ECO:0000313" key="4">
    <source>
        <dbReference type="EMBL" id="USW49532.1"/>
    </source>
</evidence>
<keyword evidence="1" id="KW-0175">Coiled coil</keyword>
<dbReference type="InterPro" id="IPR011598">
    <property type="entry name" value="bHLH_dom"/>
</dbReference>
<dbReference type="PANTHER" id="PTHR47336:SF2">
    <property type="entry name" value="TRANSCRIPTION FACTOR HMS1-RELATED"/>
    <property type="match status" value="1"/>
</dbReference>
<feature type="compositionally biased region" description="Polar residues" evidence="2">
    <location>
        <begin position="159"/>
        <end position="169"/>
    </location>
</feature>
<accession>A0A9Q9EH49</accession>
<organism evidence="4 5">
    <name type="scientific">Septoria linicola</name>
    <dbReference type="NCBI Taxonomy" id="215465"/>
    <lineage>
        <taxon>Eukaryota</taxon>
        <taxon>Fungi</taxon>
        <taxon>Dikarya</taxon>
        <taxon>Ascomycota</taxon>
        <taxon>Pezizomycotina</taxon>
        <taxon>Dothideomycetes</taxon>
        <taxon>Dothideomycetidae</taxon>
        <taxon>Mycosphaerellales</taxon>
        <taxon>Mycosphaerellaceae</taxon>
        <taxon>Septoria</taxon>
    </lineage>
</organism>
<evidence type="ECO:0000313" key="5">
    <source>
        <dbReference type="Proteomes" id="UP001056384"/>
    </source>
</evidence>
<evidence type="ECO:0000256" key="1">
    <source>
        <dbReference type="SAM" id="Coils"/>
    </source>
</evidence>
<reference evidence="4" key="1">
    <citation type="submission" date="2022-06" db="EMBL/GenBank/DDBJ databases">
        <title>Complete genome sequences of two strains of the flax pathogen Septoria linicola.</title>
        <authorList>
            <person name="Lapalu N."/>
            <person name="Simon A."/>
            <person name="Demenou B."/>
            <person name="Paumier D."/>
            <person name="Guillot M.-P."/>
            <person name="Gout L."/>
            <person name="Valade R."/>
        </authorList>
    </citation>
    <scope>NUCLEOTIDE SEQUENCE</scope>
    <source>
        <strain evidence="4">SE15195</strain>
    </source>
</reference>
<feature type="coiled-coil region" evidence="1">
    <location>
        <begin position="256"/>
        <end position="283"/>
    </location>
</feature>